<feature type="region of interest" description="Disordered" evidence="1">
    <location>
        <begin position="133"/>
        <end position="207"/>
    </location>
</feature>
<reference evidence="2" key="1">
    <citation type="submission" date="2018-05" db="EMBL/GenBank/DDBJ databases">
        <authorList>
            <person name="Lanie J.A."/>
            <person name="Ng W.-L."/>
            <person name="Kazmierczak K.M."/>
            <person name="Andrzejewski T.M."/>
            <person name="Davidsen T.M."/>
            <person name="Wayne K.J."/>
            <person name="Tettelin H."/>
            <person name="Glass J.I."/>
            <person name="Rusch D."/>
            <person name="Podicherti R."/>
            <person name="Tsui H.-C.T."/>
            <person name="Winkler M.E."/>
        </authorList>
    </citation>
    <scope>NUCLEOTIDE SEQUENCE</scope>
</reference>
<sequence length="220" mass="24630">QNEIYEILGFAARKKKARAMIIMMKKSSTKFKRKLKAMKTNMLRPDAERLGLKAVVNFVKQKIVGKGKDLKDMGVSAKMRVEKLAKKKMSQMGAKVKMMAKRFAKGIMIKHKERAIAMRKKGAEDAIDKVHKDAKAAGVDPKVAAKAKEKHMDKIDKTADTHAKGGESEADLETGTDKKPEQDLAKGDDDKKTDDDDKKDDGKKKGFKGFMKKMFGKKDK</sequence>
<name>A0A382HSD4_9ZZZZ</name>
<dbReference type="EMBL" id="UINC01062957">
    <property type="protein sequence ID" value="SVB90079.1"/>
    <property type="molecule type" value="Genomic_DNA"/>
</dbReference>
<feature type="non-terminal residue" evidence="2">
    <location>
        <position position="1"/>
    </location>
</feature>
<proteinExistence type="predicted"/>
<organism evidence="2">
    <name type="scientific">marine metagenome</name>
    <dbReference type="NCBI Taxonomy" id="408172"/>
    <lineage>
        <taxon>unclassified sequences</taxon>
        <taxon>metagenomes</taxon>
        <taxon>ecological metagenomes</taxon>
    </lineage>
</organism>
<dbReference type="AlphaFoldDB" id="A0A382HSD4"/>
<evidence type="ECO:0000313" key="2">
    <source>
        <dbReference type="EMBL" id="SVB90079.1"/>
    </source>
</evidence>
<feature type="compositionally biased region" description="Basic and acidic residues" evidence="1">
    <location>
        <begin position="146"/>
        <end position="167"/>
    </location>
</feature>
<feature type="compositionally biased region" description="Basic and acidic residues" evidence="1">
    <location>
        <begin position="175"/>
        <end position="204"/>
    </location>
</feature>
<accession>A0A382HSD4</accession>
<gene>
    <name evidence="2" type="ORF">METZ01_LOCUS242933</name>
</gene>
<evidence type="ECO:0000256" key="1">
    <source>
        <dbReference type="SAM" id="MobiDB-lite"/>
    </source>
</evidence>
<protein>
    <submittedName>
        <fullName evidence="2">Uncharacterized protein</fullName>
    </submittedName>
</protein>